<dbReference type="AlphaFoldDB" id="A0A0F9DJD0"/>
<reference evidence="1" key="1">
    <citation type="journal article" date="2015" name="Nature">
        <title>Complex archaea that bridge the gap between prokaryotes and eukaryotes.</title>
        <authorList>
            <person name="Spang A."/>
            <person name="Saw J.H."/>
            <person name="Jorgensen S.L."/>
            <person name="Zaremba-Niedzwiedzka K."/>
            <person name="Martijn J."/>
            <person name="Lind A.E."/>
            <person name="van Eijk R."/>
            <person name="Schleper C."/>
            <person name="Guy L."/>
            <person name="Ettema T.J."/>
        </authorList>
    </citation>
    <scope>NUCLEOTIDE SEQUENCE</scope>
</reference>
<organism evidence="1">
    <name type="scientific">marine sediment metagenome</name>
    <dbReference type="NCBI Taxonomy" id="412755"/>
    <lineage>
        <taxon>unclassified sequences</taxon>
        <taxon>metagenomes</taxon>
        <taxon>ecological metagenomes</taxon>
    </lineage>
</organism>
<accession>A0A0F9DJD0</accession>
<dbReference type="EMBL" id="LAZR01031372">
    <property type="protein sequence ID" value="KKL53941.1"/>
    <property type="molecule type" value="Genomic_DNA"/>
</dbReference>
<evidence type="ECO:0000313" key="1">
    <source>
        <dbReference type="EMBL" id="KKL53941.1"/>
    </source>
</evidence>
<proteinExistence type="predicted"/>
<comment type="caution">
    <text evidence="1">The sequence shown here is derived from an EMBL/GenBank/DDBJ whole genome shotgun (WGS) entry which is preliminary data.</text>
</comment>
<protein>
    <submittedName>
        <fullName evidence="1">Uncharacterized protein</fullName>
    </submittedName>
</protein>
<gene>
    <name evidence="1" type="ORF">LCGC14_2270370</name>
</gene>
<name>A0A0F9DJD0_9ZZZZ</name>
<sequence>MDLFRETNLIEKLMDVIAINIGEDENPKAFRMSHALLDVIEKNMKKRMEAV</sequence>